<evidence type="ECO:0000313" key="2">
    <source>
        <dbReference type="EMBL" id="QKF94775.1"/>
    </source>
</evidence>
<sequence length="80" mass="8765">MNSNHIEKKLNITDPEILEDLVINKPQDVVIPTVNVPVKPTSNPIPKPQAVDITRDSTDTRPGLSAYKPVILKQGKNNGV</sequence>
<keyword evidence="3" id="KW-1185">Reference proteome</keyword>
<organism evidence="2 3">
    <name type="scientific">Fadolivirus FV1/VV64</name>
    <dbReference type="NCBI Taxonomy" id="3070911"/>
    <lineage>
        <taxon>Viruses</taxon>
        <taxon>Varidnaviria</taxon>
        <taxon>Bamfordvirae</taxon>
        <taxon>Nucleocytoviricota</taxon>
        <taxon>Megaviricetes</taxon>
        <taxon>Imitervirales</taxon>
        <taxon>Mimiviridae</taxon>
        <taxon>Klosneuvirinae</taxon>
        <taxon>Fadolivirus</taxon>
        <taxon>Fadolivirus algeromassiliense</taxon>
    </lineage>
</organism>
<name>A0A7D3V628_9VIRU</name>
<gene>
    <name evidence="2" type="ORF">Fadolivirus_1_1317</name>
</gene>
<feature type="region of interest" description="Disordered" evidence="1">
    <location>
        <begin position="41"/>
        <end position="64"/>
    </location>
</feature>
<accession>A0A7D3V628</accession>
<dbReference type="EMBL" id="MT418680">
    <property type="protein sequence ID" value="QKF94775.1"/>
    <property type="molecule type" value="Genomic_DNA"/>
</dbReference>
<proteinExistence type="predicted"/>
<evidence type="ECO:0000256" key="1">
    <source>
        <dbReference type="SAM" id="MobiDB-lite"/>
    </source>
</evidence>
<protein>
    <submittedName>
        <fullName evidence="2">Uncharacterized protein</fullName>
    </submittedName>
</protein>
<dbReference type="Proteomes" id="UP001162001">
    <property type="component" value="Segment"/>
</dbReference>
<evidence type="ECO:0000313" key="3">
    <source>
        <dbReference type="Proteomes" id="UP001162001"/>
    </source>
</evidence>
<reference evidence="2 3" key="1">
    <citation type="submission" date="2020-04" db="EMBL/GenBank/DDBJ databases">
        <title>Advantages and limits of metagenomic assembly and binning of a giant virus.</title>
        <authorList>
            <person name="Schulz F."/>
            <person name="Andreani J."/>
            <person name="Francis R."/>
            <person name="Boudjemaa H."/>
            <person name="Bou Khalil J.Y."/>
            <person name="Lee J."/>
            <person name="La Scola B."/>
            <person name="Woyke T."/>
        </authorList>
    </citation>
    <scope>NUCLEOTIDE SEQUENCE [LARGE SCALE GENOMIC DNA]</scope>
    <source>
        <strain evidence="2 3">FV1/VV64</strain>
    </source>
</reference>